<keyword evidence="6" id="KW-0732">Signal</keyword>
<dbReference type="InterPro" id="IPR051275">
    <property type="entry name" value="Cell_adhesion_signaling"/>
</dbReference>
<feature type="domain" description="Ig-like" evidence="7">
    <location>
        <begin position="124"/>
        <end position="221"/>
    </location>
</feature>
<dbReference type="EMBL" id="QKKF02017260">
    <property type="protein sequence ID" value="RZF41064.1"/>
    <property type="molecule type" value="Genomic_DNA"/>
</dbReference>
<evidence type="ECO:0000313" key="9">
    <source>
        <dbReference type="Proteomes" id="UP000291343"/>
    </source>
</evidence>
<feature type="domain" description="Ig-like" evidence="7">
    <location>
        <begin position="17"/>
        <end position="104"/>
    </location>
</feature>
<comment type="subcellular location">
    <subcellularLocation>
        <location evidence="1">Membrane</location>
        <topology evidence="1">Single-pass type I membrane protein</topology>
    </subcellularLocation>
</comment>
<gene>
    <name evidence="8" type="ORF">LSTR_LSTR002696</name>
</gene>
<evidence type="ECO:0000256" key="6">
    <source>
        <dbReference type="SAM" id="SignalP"/>
    </source>
</evidence>
<keyword evidence="2" id="KW-0472">Membrane</keyword>
<evidence type="ECO:0000256" key="3">
    <source>
        <dbReference type="ARBA" id="ARBA00023157"/>
    </source>
</evidence>
<dbReference type="SMART" id="SM00409">
    <property type="entry name" value="IG"/>
    <property type="match status" value="4"/>
</dbReference>
<organism evidence="8 9">
    <name type="scientific">Laodelphax striatellus</name>
    <name type="common">Small brown planthopper</name>
    <name type="synonym">Delphax striatella</name>
    <dbReference type="NCBI Taxonomy" id="195883"/>
    <lineage>
        <taxon>Eukaryota</taxon>
        <taxon>Metazoa</taxon>
        <taxon>Ecdysozoa</taxon>
        <taxon>Arthropoda</taxon>
        <taxon>Hexapoda</taxon>
        <taxon>Insecta</taxon>
        <taxon>Pterygota</taxon>
        <taxon>Neoptera</taxon>
        <taxon>Paraneoptera</taxon>
        <taxon>Hemiptera</taxon>
        <taxon>Auchenorrhyncha</taxon>
        <taxon>Fulgoroidea</taxon>
        <taxon>Delphacidae</taxon>
        <taxon>Criomorphinae</taxon>
        <taxon>Laodelphax</taxon>
    </lineage>
</organism>
<evidence type="ECO:0000256" key="1">
    <source>
        <dbReference type="ARBA" id="ARBA00004479"/>
    </source>
</evidence>
<reference evidence="8 9" key="1">
    <citation type="journal article" date="2017" name="Gigascience">
        <title>Genome sequence of the small brown planthopper, Laodelphax striatellus.</title>
        <authorList>
            <person name="Zhu J."/>
            <person name="Jiang F."/>
            <person name="Wang X."/>
            <person name="Yang P."/>
            <person name="Bao Y."/>
            <person name="Zhao W."/>
            <person name="Wang W."/>
            <person name="Lu H."/>
            <person name="Wang Q."/>
            <person name="Cui N."/>
            <person name="Li J."/>
            <person name="Chen X."/>
            <person name="Luo L."/>
            <person name="Yu J."/>
            <person name="Kang L."/>
            <person name="Cui F."/>
        </authorList>
    </citation>
    <scope>NUCLEOTIDE SEQUENCE [LARGE SCALE GENOMIC DNA]</scope>
    <source>
        <strain evidence="8">Lst14</strain>
    </source>
</reference>
<dbReference type="PROSITE" id="PS50835">
    <property type="entry name" value="IG_LIKE"/>
    <property type="match status" value="4"/>
</dbReference>
<dbReference type="Pfam" id="PF13927">
    <property type="entry name" value="Ig_3"/>
    <property type="match status" value="1"/>
</dbReference>
<feature type="domain" description="Ig-like" evidence="7">
    <location>
        <begin position="228"/>
        <end position="313"/>
    </location>
</feature>
<evidence type="ECO:0000313" key="8">
    <source>
        <dbReference type="EMBL" id="RZF41064.1"/>
    </source>
</evidence>
<name>A0A482X5L0_LAOST</name>
<dbReference type="InterPro" id="IPR036179">
    <property type="entry name" value="Ig-like_dom_sf"/>
</dbReference>
<dbReference type="GO" id="GO:0050839">
    <property type="term" value="F:cell adhesion molecule binding"/>
    <property type="evidence" value="ECO:0007669"/>
    <property type="project" value="TreeGrafter"/>
</dbReference>
<dbReference type="PANTHER" id="PTHR11640:SF155">
    <property type="entry name" value="IG-LIKE DOMAIN-CONTAINING PROTEIN"/>
    <property type="match status" value="1"/>
</dbReference>
<comment type="caution">
    <text evidence="8">The sequence shown here is derived from an EMBL/GenBank/DDBJ whole genome shotgun (WGS) entry which is preliminary data.</text>
</comment>
<dbReference type="InterPro" id="IPR013783">
    <property type="entry name" value="Ig-like_fold"/>
</dbReference>
<keyword evidence="9" id="KW-1185">Reference proteome</keyword>
<dbReference type="SMART" id="SM00408">
    <property type="entry name" value="IGc2"/>
    <property type="match status" value="2"/>
</dbReference>
<sequence length="559" mass="60669">MVRLGLFHFSSLRKGEPDTFLLILLLCRLTLIGGESDDASQKQAVFIQQETRLECDLTRGGGGGALGVRWRHDGQEAESNLWDAITGRLLLQSTRAHHAGLWQCEDTISGRRAQPIQLVVLEAPSALYLVVEGRRLDPGNEFIPVKEKTALEVDCVAEGGAPAGAARLGWELRGKALVTAASTGPARSTATILLHRDHHNATLVCLLTHPALPATANASIRLDVQYAPSFGISRIPGFGTPLREGISVSLKCDVDSNPPAKPVWKKDESLPPVPQSEDGYLNFSVIRKEHSGWYKCMTRHVLGEFSSIGYYLSVREEVPEMETTETQGGIVEVALGGAVQLQCPTGAAGCWGRVTSGGRMEPLGAGPLLHLNNVLYQEAGQYRCLHPFPPSPTIEHWRAHNFQVSVEGRPMTYPSSKTVRAQAGHKIVLEVELCANPAPTKVVWLADSKVLYPGQASDRVLAHQLTEGNSIICQNAKLTVSESRPLDTGEYSLMVRTPNGVAESVFHVQVTGEIVTSEPPPEASRAVSLIPPLLSLTTTCFLFFYRHLSLSISRAVVSL</sequence>
<evidence type="ECO:0000256" key="5">
    <source>
        <dbReference type="ARBA" id="ARBA00023319"/>
    </source>
</evidence>
<dbReference type="InParanoid" id="A0A482X5L0"/>
<dbReference type="SUPFAM" id="SSF48726">
    <property type="entry name" value="Immunoglobulin"/>
    <property type="match status" value="4"/>
</dbReference>
<dbReference type="Pfam" id="PF08205">
    <property type="entry name" value="C2-set_2"/>
    <property type="match status" value="1"/>
</dbReference>
<dbReference type="InterPro" id="IPR003599">
    <property type="entry name" value="Ig_sub"/>
</dbReference>
<feature type="signal peptide" evidence="6">
    <location>
        <begin position="1"/>
        <end position="34"/>
    </location>
</feature>
<dbReference type="Gene3D" id="2.60.40.10">
    <property type="entry name" value="Immunoglobulins"/>
    <property type="match status" value="3"/>
</dbReference>
<evidence type="ECO:0000256" key="4">
    <source>
        <dbReference type="ARBA" id="ARBA00023180"/>
    </source>
</evidence>
<keyword evidence="3" id="KW-1015">Disulfide bond</keyword>
<proteinExistence type="predicted"/>
<dbReference type="STRING" id="195883.A0A482X5L0"/>
<dbReference type="PANTHER" id="PTHR11640">
    <property type="entry name" value="NEPHRIN"/>
    <property type="match status" value="1"/>
</dbReference>
<dbReference type="GO" id="GO:0005886">
    <property type="term" value="C:plasma membrane"/>
    <property type="evidence" value="ECO:0007669"/>
    <property type="project" value="TreeGrafter"/>
</dbReference>
<protein>
    <recommendedName>
        <fullName evidence="7">Ig-like domain-containing protein</fullName>
    </recommendedName>
</protein>
<dbReference type="AlphaFoldDB" id="A0A482X5L0"/>
<dbReference type="InterPro" id="IPR003598">
    <property type="entry name" value="Ig_sub2"/>
</dbReference>
<evidence type="ECO:0000259" key="7">
    <source>
        <dbReference type="PROSITE" id="PS50835"/>
    </source>
</evidence>
<dbReference type="Proteomes" id="UP000291343">
    <property type="component" value="Unassembled WGS sequence"/>
</dbReference>
<accession>A0A482X5L0</accession>
<evidence type="ECO:0000256" key="2">
    <source>
        <dbReference type="ARBA" id="ARBA00023136"/>
    </source>
</evidence>
<dbReference type="GO" id="GO:0098609">
    <property type="term" value="P:cell-cell adhesion"/>
    <property type="evidence" value="ECO:0007669"/>
    <property type="project" value="TreeGrafter"/>
</dbReference>
<keyword evidence="5" id="KW-0393">Immunoglobulin domain</keyword>
<feature type="domain" description="Ig-like" evidence="7">
    <location>
        <begin position="410"/>
        <end position="511"/>
    </location>
</feature>
<feature type="chain" id="PRO_5019735402" description="Ig-like domain-containing protein" evidence="6">
    <location>
        <begin position="35"/>
        <end position="559"/>
    </location>
</feature>
<dbReference type="InterPro" id="IPR007110">
    <property type="entry name" value="Ig-like_dom"/>
</dbReference>
<dbReference type="FunCoup" id="A0A482X5L0">
    <property type="interactions" value="1"/>
</dbReference>
<dbReference type="InterPro" id="IPR013162">
    <property type="entry name" value="CD80_C2-set"/>
</dbReference>
<dbReference type="GO" id="GO:0005911">
    <property type="term" value="C:cell-cell junction"/>
    <property type="evidence" value="ECO:0007669"/>
    <property type="project" value="TreeGrafter"/>
</dbReference>
<dbReference type="OrthoDB" id="9442762at2759"/>
<keyword evidence="4" id="KW-0325">Glycoprotein</keyword>